<dbReference type="SUPFAM" id="SSF63829">
    <property type="entry name" value="Calcium-dependent phosphotriesterase"/>
    <property type="match status" value="1"/>
</dbReference>
<evidence type="ECO:0000259" key="2">
    <source>
        <dbReference type="Pfam" id="PF08450"/>
    </source>
</evidence>
<dbReference type="RefSeq" id="WP_189334216.1">
    <property type="nucleotide sequence ID" value="NZ_AP023356.1"/>
</dbReference>
<protein>
    <submittedName>
        <fullName evidence="3">Strictosidine synthase family protein</fullName>
    </submittedName>
</protein>
<feature type="region of interest" description="Disordered" evidence="1">
    <location>
        <begin position="1"/>
        <end position="25"/>
    </location>
</feature>
<evidence type="ECO:0000256" key="1">
    <source>
        <dbReference type="SAM" id="MobiDB-lite"/>
    </source>
</evidence>
<gene>
    <name evidence="3" type="ORF">Aiant_00250</name>
</gene>
<dbReference type="Proteomes" id="UP000676967">
    <property type="component" value="Chromosome"/>
</dbReference>
<dbReference type="InterPro" id="IPR013658">
    <property type="entry name" value="SGL"/>
</dbReference>
<reference evidence="3 4" key="1">
    <citation type="submission" date="2020-08" db="EMBL/GenBank/DDBJ databases">
        <title>Whole genome shotgun sequence of Actinoplanes ianthinogenes NBRC 13996.</title>
        <authorList>
            <person name="Komaki H."/>
            <person name="Tamura T."/>
        </authorList>
    </citation>
    <scope>NUCLEOTIDE SEQUENCE [LARGE SCALE GENOMIC DNA]</scope>
    <source>
        <strain evidence="3 4">NBRC 13996</strain>
    </source>
</reference>
<dbReference type="Pfam" id="PF08450">
    <property type="entry name" value="SGL"/>
    <property type="match status" value="1"/>
</dbReference>
<evidence type="ECO:0000313" key="4">
    <source>
        <dbReference type="Proteomes" id="UP000676967"/>
    </source>
</evidence>
<dbReference type="InterPro" id="IPR011042">
    <property type="entry name" value="6-blade_b-propeller_TolB-like"/>
</dbReference>
<evidence type="ECO:0000313" key="3">
    <source>
        <dbReference type="EMBL" id="BCJ39368.1"/>
    </source>
</evidence>
<organism evidence="3 4">
    <name type="scientific">Actinoplanes ianthinogenes</name>
    <dbReference type="NCBI Taxonomy" id="122358"/>
    <lineage>
        <taxon>Bacteria</taxon>
        <taxon>Bacillati</taxon>
        <taxon>Actinomycetota</taxon>
        <taxon>Actinomycetes</taxon>
        <taxon>Micromonosporales</taxon>
        <taxon>Micromonosporaceae</taxon>
        <taxon>Actinoplanes</taxon>
    </lineage>
</organism>
<sequence>MPRRLIKPRPWTPPPLTDPGPTAPLRVDRLLPTGGRGPEDVVFDHDGRIVTGLADGRIVRIDPVTGERSVLAETGGRPLGLHPRVDGGVLICDHDRGLLEARPDGSVHVLVDTVDGEPLTFASNVVETRDGTIWFTTSTSRWNLDEHLGDIVEHTCTGRLVRRDPDGTVTTVLPELKFGNGLVLAPDESYLLVAETAGYRIRRHRLTGPGAGRTEVLVEGLAGFPDNMWLGSDGLLWVAIAAPRNPLIDRLLPGHALLRTLVWNLPEAVRPKAAPIAWVMAFDLDGTRVHDLRATDGSYGFVTSVAERDGVLVAGSLTAADIAVLTL</sequence>
<dbReference type="EMBL" id="AP023356">
    <property type="protein sequence ID" value="BCJ39368.1"/>
    <property type="molecule type" value="Genomic_DNA"/>
</dbReference>
<feature type="domain" description="SMP-30/Gluconolactonase/LRE-like region" evidence="2">
    <location>
        <begin position="55"/>
        <end position="241"/>
    </location>
</feature>
<feature type="compositionally biased region" description="Pro residues" evidence="1">
    <location>
        <begin position="10"/>
        <end position="22"/>
    </location>
</feature>
<dbReference type="PANTHER" id="PTHR10426">
    <property type="entry name" value="STRICTOSIDINE SYNTHASE-RELATED"/>
    <property type="match status" value="1"/>
</dbReference>
<dbReference type="Gene3D" id="2.120.10.30">
    <property type="entry name" value="TolB, C-terminal domain"/>
    <property type="match status" value="1"/>
</dbReference>
<name>A0ABM7LJD8_9ACTN</name>
<dbReference type="PANTHER" id="PTHR10426:SF88">
    <property type="entry name" value="ADIPOCYTE PLASMA MEMBRANE-ASSOCIATED PROTEIN HEMOMUCIN-RELATED"/>
    <property type="match status" value="1"/>
</dbReference>
<keyword evidence="4" id="KW-1185">Reference proteome</keyword>
<proteinExistence type="predicted"/>
<accession>A0ABM7LJD8</accession>